<name>A0A1D8NA72_YARLL</name>
<keyword evidence="2 5" id="KW-0812">Transmembrane</keyword>
<evidence type="ECO:0000313" key="8">
    <source>
        <dbReference type="EMBL" id="RDW25704.1"/>
    </source>
</evidence>
<gene>
    <name evidence="8" type="ORF">B0I71DRAFT_132173</name>
    <name evidence="7" type="ORF">YALI1_C11501g</name>
</gene>
<proteinExistence type="predicted"/>
<keyword evidence="3 5" id="KW-1133">Transmembrane helix</keyword>
<dbReference type="KEGG" id="yli:2909323"/>
<dbReference type="PANTHER" id="PTHR10783">
    <property type="entry name" value="XENOTROPIC AND POLYTROPIC RETROVIRUS RECEPTOR 1-RELATED"/>
    <property type="match status" value="1"/>
</dbReference>
<dbReference type="PROSITE" id="PS51380">
    <property type="entry name" value="EXS"/>
    <property type="match status" value="1"/>
</dbReference>
<organism evidence="7 9">
    <name type="scientific">Yarrowia lipolytica</name>
    <name type="common">Candida lipolytica</name>
    <dbReference type="NCBI Taxonomy" id="4952"/>
    <lineage>
        <taxon>Eukaryota</taxon>
        <taxon>Fungi</taxon>
        <taxon>Dikarya</taxon>
        <taxon>Ascomycota</taxon>
        <taxon>Saccharomycotina</taxon>
        <taxon>Dipodascomycetes</taxon>
        <taxon>Dipodascales</taxon>
        <taxon>Dipodascales incertae sedis</taxon>
        <taxon>Yarrowia</taxon>
    </lineage>
</organism>
<dbReference type="Pfam" id="PF03124">
    <property type="entry name" value="EXS"/>
    <property type="match status" value="1"/>
</dbReference>
<dbReference type="InterPro" id="IPR004342">
    <property type="entry name" value="EXS_C"/>
</dbReference>
<dbReference type="GO" id="GO:0016020">
    <property type="term" value="C:membrane"/>
    <property type="evidence" value="ECO:0007669"/>
    <property type="project" value="UniProtKB-SubCell"/>
</dbReference>
<dbReference type="VEuPathDB" id="FungiDB:YALI0_C08371g"/>
<feature type="transmembrane region" description="Helical" evidence="5">
    <location>
        <begin position="90"/>
        <end position="110"/>
    </location>
</feature>
<evidence type="ECO:0000256" key="2">
    <source>
        <dbReference type="ARBA" id="ARBA00022692"/>
    </source>
</evidence>
<evidence type="ECO:0000256" key="3">
    <source>
        <dbReference type="ARBA" id="ARBA00022989"/>
    </source>
</evidence>
<evidence type="ECO:0000313" key="7">
    <source>
        <dbReference type="EMBL" id="AOW02523.1"/>
    </source>
</evidence>
<accession>A0A1D8NA72</accession>
<feature type="domain" description="EXS" evidence="6">
    <location>
        <begin position="212"/>
        <end position="405"/>
    </location>
</feature>
<feature type="transmembrane region" description="Helical" evidence="5">
    <location>
        <begin position="130"/>
        <end position="147"/>
    </location>
</feature>
<protein>
    <submittedName>
        <fullName evidence="8">EXS family-domain-containing protein</fullName>
    </submittedName>
</protein>
<evidence type="ECO:0000259" key="6">
    <source>
        <dbReference type="PROSITE" id="PS51380"/>
    </source>
</evidence>
<dbReference type="eggNOG" id="KOG1162">
    <property type="taxonomic scope" value="Eukaryota"/>
</dbReference>
<dbReference type="Proteomes" id="UP000182444">
    <property type="component" value="Chromosome 1C"/>
</dbReference>
<evidence type="ECO:0000313" key="9">
    <source>
        <dbReference type="Proteomes" id="UP000182444"/>
    </source>
</evidence>
<reference evidence="7 9" key="1">
    <citation type="journal article" date="2016" name="PLoS ONE">
        <title>Sequence Assembly of Yarrowia lipolytica Strain W29/CLIB89 Shows Transposable Element Diversity.</title>
        <authorList>
            <person name="Magnan C."/>
            <person name="Yu J."/>
            <person name="Chang I."/>
            <person name="Jahn E."/>
            <person name="Kanomata Y."/>
            <person name="Wu J."/>
            <person name="Zeller M."/>
            <person name="Oakes M."/>
            <person name="Baldi P."/>
            <person name="Sandmeyer S."/>
        </authorList>
    </citation>
    <scope>NUCLEOTIDE SEQUENCE [LARGE SCALE GENOMIC DNA]</scope>
    <source>
        <strain evidence="7">CLIB89</strain>
        <strain evidence="9">CLIB89(W29)</strain>
    </source>
</reference>
<comment type="subcellular location">
    <subcellularLocation>
        <location evidence="1">Membrane</location>
        <topology evidence="1">Multi-pass membrane protein</topology>
    </subcellularLocation>
</comment>
<sequence>MHCSITHLIRITPTIETTRYLSLNMVDFSTAPENNTDSFDVHINVILRILVALTLGIWGWALNLQIMGMYGIDVETILGLKYARPAFRPVYRLALFVSIMLVFWILLFWVSVAIAPFDVSKATSLTVLDVFPWVGLFVFMTIIGVGWRTHDSGRFFFLKSLFRVSLGGLSQQHRVTDIILSDALTSYSRVVADLAVCVLGLWYGITSIKRPDRGIGGSWFVPCVTAVPYLIRLRQCLIDYSRDGRHFHLVNALKYCSTLPVLVLGTLMKTHPVHNVWLVAALINSSFSFIWDIKCDWNLSILQDLWDGELNNGGLRKTLVYPKWWYYTAMVVDLVLRFTWTLKFTSSWSHVHDYEAGIFVFQLLEISRRWMWIFFRVENEWVKAVDSGDVRVLEGGIQMRGEHED</sequence>
<dbReference type="Proteomes" id="UP000256601">
    <property type="component" value="Unassembled WGS sequence"/>
</dbReference>
<dbReference type="EMBL" id="CP017555">
    <property type="protein sequence ID" value="AOW02523.1"/>
    <property type="molecule type" value="Genomic_DNA"/>
</dbReference>
<evidence type="ECO:0000256" key="1">
    <source>
        <dbReference type="ARBA" id="ARBA00004141"/>
    </source>
</evidence>
<dbReference type="PANTHER" id="PTHR10783:SF46">
    <property type="entry name" value="PROTEIN ERD1 HOMOLOG 2"/>
    <property type="match status" value="1"/>
</dbReference>
<evidence type="ECO:0000256" key="4">
    <source>
        <dbReference type="ARBA" id="ARBA00023136"/>
    </source>
</evidence>
<feature type="transmembrane region" description="Helical" evidence="5">
    <location>
        <begin position="41"/>
        <end position="62"/>
    </location>
</feature>
<dbReference type="AlphaFoldDB" id="A0A1D8NA72"/>
<evidence type="ECO:0000256" key="5">
    <source>
        <dbReference type="SAM" id="Phobius"/>
    </source>
</evidence>
<keyword evidence="4 5" id="KW-0472">Membrane</keyword>
<dbReference type="VEuPathDB" id="FungiDB:YALI1_C11501g"/>
<dbReference type="GO" id="GO:0005737">
    <property type="term" value="C:cytoplasm"/>
    <property type="evidence" value="ECO:0007669"/>
    <property type="project" value="TreeGrafter"/>
</dbReference>
<reference evidence="8 10" key="2">
    <citation type="submission" date="2018-07" db="EMBL/GenBank/DDBJ databases">
        <title>Draft Genome Assemblies for Five Robust Yarrowia lipolytica Strains Exhibiting High Lipid Production and Pentose Sugar Utilization and Sugar Alcohol Secretion from Undetoxified Lignocellulosic Biomass Hydrolysates.</title>
        <authorList>
            <consortium name="DOE Joint Genome Institute"/>
            <person name="Walker C."/>
            <person name="Ryu S."/>
            <person name="Na H."/>
            <person name="Zane M."/>
            <person name="LaButti K."/>
            <person name="Lipzen A."/>
            <person name="Haridas S."/>
            <person name="Barry K."/>
            <person name="Grigoriev I.V."/>
            <person name="Quarterman J."/>
            <person name="Slininger P."/>
            <person name="Dien B."/>
            <person name="Trinh C.T."/>
        </authorList>
    </citation>
    <scope>NUCLEOTIDE SEQUENCE [LARGE SCALE GENOMIC DNA]</scope>
    <source>
        <strain evidence="8 10">YB392</strain>
    </source>
</reference>
<evidence type="ECO:0000313" key="10">
    <source>
        <dbReference type="Proteomes" id="UP000256601"/>
    </source>
</evidence>
<dbReference type="EMBL" id="KZ858996">
    <property type="protein sequence ID" value="RDW25704.1"/>
    <property type="molecule type" value="Genomic_DNA"/>
</dbReference>